<dbReference type="EMBL" id="JACBKZ010000005">
    <property type="protein sequence ID" value="KAF5950851.1"/>
    <property type="molecule type" value="Genomic_DNA"/>
</dbReference>
<dbReference type="InterPro" id="IPR015679">
    <property type="entry name" value="PLipase_D_fam"/>
</dbReference>
<dbReference type="InterPro" id="IPR025202">
    <property type="entry name" value="PLD-like_dom"/>
</dbReference>
<evidence type="ECO:0000256" key="5">
    <source>
        <dbReference type="ARBA" id="ARBA00022963"/>
    </source>
</evidence>
<comment type="catalytic activity">
    <reaction evidence="1">
        <text>a 1,2-diacyl-sn-glycero-3-phosphocholine + H2O = a 1,2-diacyl-sn-glycero-3-phosphate + choline + H(+)</text>
        <dbReference type="Rhea" id="RHEA:14445"/>
        <dbReference type="ChEBI" id="CHEBI:15354"/>
        <dbReference type="ChEBI" id="CHEBI:15377"/>
        <dbReference type="ChEBI" id="CHEBI:15378"/>
        <dbReference type="ChEBI" id="CHEBI:57643"/>
        <dbReference type="ChEBI" id="CHEBI:58608"/>
        <dbReference type="EC" id="3.1.4.4"/>
    </reaction>
</comment>
<organism evidence="8 9">
    <name type="scientific">Camellia sinensis</name>
    <name type="common">Tea plant</name>
    <name type="synonym">Thea sinensis</name>
    <dbReference type="NCBI Taxonomy" id="4442"/>
    <lineage>
        <taxon>Eukaryota</taxon>
        <taxon>Viridiplantae</taxon>
        <taxon>Streptophyta</taxon>
        <taxon>Embryophyta</taxon>
        <taxon>Tracheophyta</taxon>
        <taxon>Spermatophyta</taxon>
        <taxon>Magnoliopsida</taxon>
        <taxon>eudicotyledons</taxon>
        <taxon>Gunneridae</taxon>
        <taxon>Pentapetalae</taxon>
        <taxon>asterids</taxon>
        <taxon>Ericales</taxon>
        <taxon>Theaceae</taxon>
        <taxon>Camellia</taxon>
    </lineage>
</organism>
<evidence type="ECO:0000256" key="1">
    <source>
        <dbReference type="ARBA" id="ARBA00000798"/>
    </source>
</evidence>
<dbReference type="PANTHER" id="PTHR18896">
    <property type="entry name" value="PHOSPHOLIPASE D"/>
    <property type="match status" value="1"/>
</dbReference>
<dbReference type="GO" id="GO:0005886">
    <property type="term" value="C:plasma membrane"/>
    <property type="evidence" value="ECO:0007669"/>
    <property type="project" value="TreeGrafter"/>
</dbReference>
<evidence type="ECO:0000259" key="7">
    <source>
        <dbReference type="PROSITE" id="PS50035"/>
    </source>
</evidence>
<evidence type="ECO:0000313" key="8">
    <source>
        <dbReference type="EMBL" id="KAF5950851.1"/>
    </source>
</evidence>
<dbReference type="AlphaFoldDB" id="A0A7J7HF44"/>
<reference evidence="8 9" key="2">
    <citation type="submission" date="2020-07" db="EMBL/GenBank/DDBJ databases">
        <title>Genome assembly of wild tea tree DASZ reveals pedigree and selection history of tea varieties.</title>
        <authorList>
            <person name="Zhang W."/>
        </authorList>
    </citation>
    <scope>NUCLEOTIDE SEQUENCE [LARGE SCALE GENOMIC DNA]</scope>
    <source>
        <strain evidence="9">cv. G240</strain>
        <tissue evidence="8">Leaf</tissue>
    </source>
</reference>
<dbReference type="Pfam" id="PF13091">
    <property type="entry name" value="PLDc_2"/>
    <property type="match status" value="1"/>
</dbReference>
<dbReference type="EC" id="3.1.4.4" evidence="2"/>
<evidence type="ECO:0000256" key="6">
    <source>
        <dbReference type="ARBA" id="ARBA00023098"/>
    </source>
</evidence>
<evidence type="ECO:0000256" key="3">
    <source>
        <dbReference type="ARBA" id="ARBA00022737"/>
    </source>
</evidence>
<dbReference type="GO" id="GO:0004630">
    <property type="term" value="F:phospholipase D activity"/>
    <property type="evidence" value="ECO:0007669"/>
    <property type="project" value="UniProtKB-EC"/>
</dbReference>
<evidence type="ECO:0000313" key="9">
    <source>
        <dbReference type="Proteomes" id="UP000593564"/>
    </source>
</evidence>
<keyword evidence="6" id="KW-0443">Lipid metabolism</keyword>
<dbReference type="CDD" id="cd09141">
    <property type="entry name" value="PLDc_vPLD1_2_yPLD_like_2"/>
    <property type="match status" value="1"/>
</dbReference>
<dbReference type="InterPro" id="IPR001736">
    <property type="entry name" value="PLipase_D/transphosphatidylase"/>
</dbReference>
<dbReference type="Proteomes" id="UP000593564">
    <property type="component" value="Unassembled WGS sequence"/>
</dbReference>
<protein>
    <recommendedName>
        <fullName evidence="2">phospholipase D</fullName>
        <ecNumber evidence="2">3.1.4.4</ecNumber>
    </recommendedName>
</protein>
<comment type="caution">
    <text evidence="8">The sequence shown here is derived from an EMBL/GenBank/DDBJ whole genome shotgun (WGS) entry which is preliminary data.</text>
</comment>
<evidence type="ECO:0000256" key="4">
    <source>
        <dbReference type="ARBA" id="ARBA00022801"/>
    </source>
</evidence>
<evidence type="ECO:0000256" key="2">
    <source>
        <dbReference type="ARBA" id="ARBA00012027"/>
    </source>
</evidence>
<keyword evidence="5" id="KW-0442">Lipid degradation</keyword>
<gene>
    <name evidence="8" type="ORF">HYC85_012844</name>
</gene>
<dbReference type="PROSITE" id="PS50035">
    <property type="entry name" value="PLD"/>
    <property type="match status" value="1"/>
</dbReference>
<dbReference type="GO" id="GO:0009395">
    <property type="term" value="P:phospholipid catabolic process"/>
    <property type="evidence" value="ECO:0007669"/>
    <property type="project" value="TreeGrafter"/>
</dbReference>
<reference evidence="9" key="1">
    <citation type="journal article" date="2020" name="Nat. Commun.">
        <title>Genome assembly of wild tea tree DASZ reveals pedigree and selection history of tea varieties.</title>
        <authorList>
            <person name="Zhang W."/>
            <person name="Zhang Y."/>
            <person name="Qiu H."/>
            <person name="Guo Y."/>
            <person name="Wan H."/>
            <person name="Zhang X."/>
            <person name="Scossa F."/>
            <person name="Alseekh S."/>
            <person name="Zhang Q."/>
            <person name="Wang P."/>
            <person name="Xu L."/>
            <person name="Schmidt M.H."/>
            <person name="Jia X."/>
            <person name="Li D."/>
            <person name="Zhu A."/>
            <person name="Guo F."/>
            <person name="Chen W."/>
            <person name="Ni D."/>
            <person name="Usadel B."/>
            <person name="Fernie A.R."/>
            <person name="Wen W."/>
        </authorList>
    </citation>
    <scope>NUCLEOTIDE SEQUENCE [LARGE SCALE GENOMIC DNA]</scope>
    <source>
        <strain evidence="9">cv. G240</strain>
    </source>
</reference>
<dbReference type="PANTHER" id="PTHR18896:SF76">
    <property type="entry name" value="PHOSPHOLIPASE"/>
    <property type="match status" value="1"/>
</dbReference>
<accession>A0A7J7HF44</accession>
<keyword evidence="3" id="KW-0677">Repeat</keyword>
<dbReference type="SMART" id="SM00155">
    <property type="entry name" value="PLDc"/>
    <property type="match status" value="1"/>
</dbReference>
<feature type="domain" description="PLD phosphodiesterase" evidence="7">
    <location>
        <begin position="123"/>
        <end position="150"/>
    </location>
</feature>
<name>A0A7J7HF44_CAMSI</name>
<keyword evidence="4" id="KW-0378">Hydrolase</keyword>
<keyword evidence="9" id="KW-1185">Reference proteome</keyword>
<sequence>MKEEIKEIWNQFFISGLSGDEVIRNRILESLYRRIMRAYNEKKCFRAFIVIPLLPGFQGGVDDGGAAAVRTIMHWQYRTICRGHNSILHNLYDLLGSRMLDYISFYGLRAYGRVFDGGPVATSQIYVHSKIMIIDDCISLIGSANINDRSLLGSRDSEIGVLIEDKEFVDSCVGGKPWKAGKFSSSLRLTLWSEHLGLPAGEISQINDPVVDSTYKDIWMATAKTNTMIYQDVFSCIPNDLIHSRVALKQCTTCWKEKLGHTTIDLGIAPEKLESYQDGNIKGTDPLERLESVKGHLVSFPLDFMSREDLRPGFSESEYYASQVFH</sequence>
<dbReference type="SUPFAM" id="SSF56024">
    <property type="entry name" value="Phospholipase D/nuclease"/>
    <property type="match status" value="1"/>
</dbReference>
<dbReference type="Gene3D" id="3.30.870.10">
    <property type="entry name" value="Endonuclease Chain A"/>
    <property type="match status" value="1"/>
</dbReference>
<proteinExistence type="predicted"/>